<name>A0A0F9Q2B0_9ZZZZ</name>
<comment type="caution">
    <text evidence="1">The sequence shown here is derived from an EMBL/GenBank/DDBJ whole genome shotgun (WGS) entry which is preliminary data.</text>
</comment>
<proteinExistence type="predicted"/>
<reference evidence="1" key="1">
    <citation type="journal article" date="2015" name="Nature">
        <title>Complex archaea that bridge the gap between prokaryotes and eukaryotes.</title>
        <authorList>
            <person name="Spang A."/>
            <person name="Saw J.H."/>
            <person name="Jorgensen S.L."/>
            <person name="Zaremba-Niedzwiedzka K."/>
            <person name="Martijn J."/>
            <person name="Lind A.E."/>
            <person name="van Eijk R."/>
            <person name="Schleper C."/>
            <person name="Guy L."/>
            <person name="Ettema T.J."/>
        </authorList>
    </citation>
    <scope>NUCLEOTIDE SEQUENCE</scope>
</reference>
<dbReference type="EMBL" id="LAZR01004578">
    <property type="protein sequence ID" value="KKN07366.1"/>
    <property type="molecule type" value="Genomic_DNA"/>
</dbReference>
<evidence type="ECO:0000313" key="1">
    <source>
        <dbReference type="EMBL" id="KKN07366.1"/>
    </source>
</evidence>
<organism evidence="1">
    <name type="scientific">marine sediment metagenome</name>
    <dbReference type="NCBI Taxonomy" id="412755"/>
    <lineage>
        <taxon>unclassified sequences</taxon>
        <taxon>metagenomes</taxon>
        <taxon>ecological metagenomes</taxon>
    </lineage>
</organism>
<accession>A0A0F9Q2B0</accession>
<protein>
    <submittedName>
        <fullName evidence="1">Uncharacterized protein</fullName>
    </submittedName>
</protein>
<dbReference type="AlphaFoldDB" id="A0A0F9Q2B0"/>
<gene>
    <name evidence="1" type="ORF">LCGC14_1067870</name>
</gene>
<sequence>MTKIQQHLRTINDYSDPNDQLFQICYLAGLLETGQIMYDPERKIMDSHTIDNPAMRAVILTIWEHELDRL</sequence>